<dbReference type="Pfam" id="PF04397">
    <property type="entry name" value="LytTR"/>
    <property type="match status" value="1"/>
</dbReference>
<dbReference type="EMBL" id="WPIN01000007">
    <property type="protein sequence ID" value="MVM32455.1"/>
    <property type="molecule type" value="Genomic_DNA"/>
</dbReference>
<name>A0A7K1SF64_9BACT</name>
<protein>
    <submittedName>
        <fullName evidence="2">LytTR family transcriptional regulator</fullName>
    </submittedName>
</protein>
<dbReference type="Proteomes" id="UP000436006">
    <property type="component" value="Unassembled WGS sequence"/>
</dbReference>
<dbReference type="InterPro" id="IPR007492">
    <property type="entry name" value="LytTR_DNA-bd_dom"/>
</dbReference>
<evidence type="ECO:0000313" key="2">
    <source>
        <dbReference type="EMBL" id="MVM32455.1"/>
    </source>
</evidence>
<comment type="caution">
    <text evidence="2">The sequence shown here is derived from an EMBL/GenBank/DDBJ whole genome shotgun (WGS) entry which is preliminary data.</text>
</comment>
<gene>
    <name evidence="2" type="ORF">GO755_20590</name>
</gene>
<keyword evidence="3" id="KW-1185">Reference proteome</keyword>
<evidence type="ECO:0000313" key="3">
    <source>
        <dbReference type="Proteomes" id="UP000436006"/>
    </source>
</evidence>
<dbReference type="Gene3D" id="2.40.50.1020">
    <property type="entry name" value="LytTr DNA-binding domain"/>
    <property type="match status" value="1"/>
</dbReference>
<evidence type="ECO:0000259" key="1">
    <source>
        <dbReference type="PROSITE" id="PS50930"/>
    </source>
</evidence>
<feature type="domain" description="HTH LytTR-type" evidence="1">
    <location>
        <begin position="10"/>
        <end position="105"/>
    </location>
</feature>
<dbReference type="SMART" id="SM00850">
    <property type="entry name" value="LytTR"/>
    <property type="match status" value="1"/>
</dbReference>
<dbReference type="AlphaFoldDB" id="A0A7K1SF64"/>
<dbReference type="GO" id="GO:0003677">
    <property type="term" value="F:DNA binding"/>
    <property type="evidence" value="ECO:0007669"/>
    <property type="project" value="InterPro"/>
</dbReference>
<accession>A0A7K1SF64</accession>
<sequence length="133" mass="15197">MKRLEATHIRHKFEPAQVLYLTGDANYSSIHLLNGKIILSSRTLKLYADQWPQFIRIHKTSLVNPEHIHSCIVITLAKAHVIMRDATRLPISRRRVGEVLDQLGIAILKHSGVSKHPFEPGWMFSESEQLKVA</sequence>
<proteinExistence type="predicted"/>
<reference evidence="2 3" key="1">
    <citation type="submission" date="2019-12" db="EMBL/GenBank/DDBJ databases">
        <title>Spirosoma sp. HMF4905 genome sequencing and assembly.</title>
        <authorList>
            <person name="Kang H."/>
            <person name="Cha I."/>
            <person name="Kim H."/>
            <person name="Joh K."/>
        </authorList>
    </citation>
    <scope>NUCLEOTIDE SEQUENCE [LARGE SCALE GENOMIC DNA]</scope>
    <source>
        <strain evidence="2 3">HMF4905</strain>
    </source>
</reference>
<dbReference type="RefSeq" id="WP_157587165.1">
    <property type="nucleotide sequence ID" value="NZ_WPIN01000007.1"/>
</dbReference>
<organism evidence="2 3">
    <name type="scientific">Spirosoma arboris</name>
    <dbReference type="NCBI Taxonomy" id="2682092"/>
    <lineage>
        <taxon>Bacteria</taxon>
        <taxon>Pseudomonadati</taxon>
        <taxon>Bacteroidota</taxon>
        <taxon>Cytophagia</taxon>
        <taxon>Cytophagales</taxon>
        <taxon>Cytophagaceae</taxon>
        <taxon>Spirosoma</taxon>
    </lineage>
</organism>
<dbReference type="PROSITE" id="PS50930">
    <property type="entry name" value="HTH_LYTTR"/>
    <property type="match status" value="1"/>
</dbReference>